<dbReference type="NCBIfam" id="NF004079">
    <property type="entry name" value="PRK05584.1"/>
    <property type="match status" value="1"/>
</dbReference>
<comment type="caution">
    <text evidence="7">The sequence shown here is derived from an EMBL/GenBank/DDBJ whole genome shotgun (WGS) entry which is preliminary data.</text>
</comment>
<dbReference type="InterPro" id="IPR000845">
    <property type="entry name" value="Nucleoside_phosphorylase_d"/>
</dbReference>
<name>A0A8I0AE84_9FIRM</name>
<proteinExistence type="predicted"/>
<organism evidence="7 8">
    <name type="scientific">Blautia segnis</name>
    <dbReference type="NCBI Taxonomy" id="2763030"/>
    <lineage>
        <taxon>Bacteria</taxon>
        <taxon>Bacillati</taxon>
        <taxon>Bacillota</taxon>
        <taxon>Clostridia</taxon>
        <taxon>Lachnospirales</taxon>
        <taxon>Lachnospiraceae</taxon>
        <taxon>Blautia</taxon>
    </lineage>
</organism>
<evidence type="ECO:0000313" key="7">
    <source>
        <dbReference type="EMBL" id="MBC5651027.1"/>
    </source>
</evidence>
<dbReference type="Gene3D" id="3.40.50.1580">
    <property type="entry name" value="Nucleoside phosphorylase domain"/>
    <property type="match status" value="1"/>
</dbReference>
<dbReference type="PANTHER" id="PTHR46832:SF1">
    <property type="entry name" value="5'-METHYLTHIOADENOSINE_S-ADENOSYLHOMOCYSTEINE NUCLEOSIDASE"/>
    <property type="match status" value="1"/>
</dbReference>
<dbReference type="InterPro" id="IPR035994">
    <property type="entry name" value="Nucleoside_phosphorylase_sf"/>
</dbReference>
<keyword evidence="5" id="KW-0486">Methionine biosynthesis</keyword>
<dbReference type="GO" id="GO:0008782">
    <property type="term" value="F:adenosylhomocysteine nucleosidase activity"/>
    <property type="evidence" value="ECO:0007669"/>
    <property type="project" value="UniProtKB-EC"/>
</dbReference>
<evidence type="ECO:0000256" key="1">
    <source>
        <dbReference type="ARBA" id="ARBA00004945"/>
    </source>
</evidence>
<dbReference type="GO" id="GO:0019284">
    <property type="term" value="P:L-methionine salvage from S-adenosylmethionine"/>
    <property type="evidence" value="ECO:0007669"/>
    <property type="project" value="TreeGrafter"/>
</dbReference>
<reference evidence="7 8" key="1">
    <citation type="submission" date="2020-08" db="EMBL/GenBank/DDBJ databases">
        <title>Genome public.</title>
        <authorList>
            <person name="Liu C."/>
            <person name="Sun Q."/>
        </authorList>
    </citation>
    <scope>NUCLEOTIDE SEQUENCE [LARGE SCALE GENOMIC DNA]</scope>
    <source>
        <strain evidence="7 8">BX17</strain>
    </source>
</reference>
<feature type="domain" description="Nucleoside phosphorylase" evidence="6">
    <location>
        <begin position="4"/>
        <end position="229"/>
    </location>
</feature>
<dbReference type="GO" id="GO:0019509">
    <property type="term" value="P:L-methionine salvage from methylthioadenosine"/>
    <property type="evidence" value="ECO:0007669"/>
    <property type="project" value="UniProtKB-UniPathway"/>
</dbReference>
<dbReference type="Proteomes" id="UP000652847">
    <property type="component" value="Unassembled WGS sequence"/>
</dbReference>
<keyword evidence="4 7" id="KW-0378">Hydrolase</keyword>
<dbReference type="EMBL" id="JACOOT010000017">
    <property type="protein sequence ID" value="MBC5651027.1"/>
    <property type="molecule type" value="Genomic_DNA"/>
</dbReference>
<dbReference type="CDD" id="cd09008">
    <property type="entry name" value="MTAN"/>
    <property type="match status" value="1"/>
</dbReference>
<dbReference type="Pfam" id="PF01048">
    <property type="entry name" value="PNP_UDP_1"/>
    <property type="match status" value="1"/>
</dbReference>
<dbReference type="NCBIfam" id="TIGR01704">
    <property type="entry name" value="MTA_SAH-Nsdase"/>
    <property type="match status" value="1"/>
</dbReference>
<protein>
    <recommendedName>
        <fullName evidence="2">adenosylhomocysteine nucleosidase</fullName>
        <ecNumber evidence="2">3.2.2.9</ecNumber>
    </recommendedName>
</protein>
<dbReference type="GO" id="GO:0005829">
    <property type="term" value="C:cytosol"/>
    <property type="evidence" value="ECO:0007669"/>
    <property type="project" value="TreeGrafter"/>
</dbReference>
<dbReference type="GO" id="GO:0009164">
    <property type="term" value="P:nucleoside catabolic process"/>
    <property type="evidence" value="ECO:0007669"/>
    <property type="project" value="InterPro"/>
</dbReference>
<gene>
    <name evidence="7" type="ORF">H8S54_07895</name>
</gene>
<keyword evidence="3" id="KW-0028">Amino-acid biosynthesis</keyword>
<dbReference type="GO" id="GO:0008930">
    <property type="term" value="F:methylthioadenosine nucleosidase activity"/>
    <property type="evidence" value="ECO:0007669"/>
    <property type="project" value="InterPro"/>
</dbReference>
<evidence type="ECO:0000259" key="6">
    <source>
        <dbReference type="Pfam" id="PF01048"/>
    </source>
</evidence>
<keyword evidence="7" id="KW-0326">Glycosidase</keyword>
<dbReference type="PANTHER" id="PTHR46832">
    <property type="entry name" value="5'-METHYLTHIOADENOSINE/S-ADENOSYLHOMOCYSTEINE NUCLEOSIDASE"/>
    <property type="match status" value="1"/>
</dbReference>
<evidence type="ECO:0000313" key="8">
    <source>
        <dbReference type="Proteomes" id="UP000652847"/>
    </source>
</evidence>
<evidence type="ECO:0000256" key="2">
    <source>
        <dbReference type="ARBA" id="ARBA00011974"/>
    </source>
</evidence>
<evidence type="ECO:0000256" key="4">
    <source>
        <dbReference type="ARBA" id="ARBA00022801"/>
    </source>
</evidence>
<dbReference type="UniPathway" id="UPA00904">
    <property type="reaction ID" value="UER00871"/>
</dbReference>
<evidence type="ECO:0000256" key="5">
    <source>
        <dbReference type="ARBA" id="ARBA00023167"/>
    </source>
</evidence>
<dbReference type="RefSeq" id="WP_021925967.1">
    <property type="nucleotide sequence ID" value="NZ_JACOOT010000017.1"/>
</dbReference>
<dbReference type="SUPFAM" id="SSF53167">
    <property type="entry name" value="Purine and uridine phosphorylases"/>
    <property type="match status" value="1"/>
</dbReference>
<evidence type="ECO:0000256" key="3">
    <source>
        <dbReference type="ARBA" id="ARBA00022605"/>
    </source>
</evidence>
<accession>A0A8I0AE84</accession>
<keyword evidence="8" id="KW-1185">Reference proteome</keyword>
<dbReference type="EC" id="3.2.2.9" evidence="2"/>
<sequence>MKSIGIIGAMEEEVAILKEKMEDVRIIKKASMDFYEGTLAGRKAVVVRSGIGKVNAGICAQILADVFSVEAIINTGIAGSLNKDINIGDIVLSTDVVQHDMDATGFGYRKGQIPQMPVFYFAADEKLRQLAAEVCREVNPDIQVFEGRIASGDQFVCDQGVKDGIVSEFAAYATEMEGAAIGQAAYLNEIPFLVIRAISDKADGSAQMDYSEFEKKAIEHSVKLTLNMLARLA</sequence>
<dbReference type="InterPro" id="IPR010049">
    <property type="entry name" value="MTA_SAH_Nsdase"/>
</dbReference>
<dbReference type="AlphaFoldDB" id="A0A8I0AE84"/>
<comment type="pathway">
    <text evidence="1">Amino-acid biosynthesis; L-methionine biosynthesis via salvage pathway; S-methyl-5-thio-alpha-D-ribose 1-phosphate from S-methyl-5'-thioadenosine (hydrolase route): step 1/2.</text>
</comment>